<name>A0AAD6BI04_9TELE</name>
<gene>
    <name evidence="2" type="ORF">JOQ06_013641</name>
</gene>
<proteinExistence type="predicted"/>
<dbReference type="EMBL" id="JAPTMU010000004">
    <property type="protein sequence ID" value="KAJ4945103.1"/>
    <property type="molecule type" value="Genomic_DNA"/>
</dbReference>
<feature type="non-terminal residue" evidence="2">
    <location>
        <position position="89"/>
    </location>
</feature>
<feature type="region of interest" description="Disordered" evidence="1">
    <location>
        <begin position="1"/>
        <end position="38"/>
    </location>
</feature>
<keyword evidence="3" id="KW-1185">Reference proteome</keyword>
<evidence type="ECO:0000256" key="1">
    <source>
        <dbReference type="SAM" id="MobiDB-lite"/>
    </source>
</evidence>
<dbReference type="AlphaFoldDB" id="A0AAD6BI04"/>
<feature type="non-terminal residue" evidence="2">
    <location>
        <position position="1"/>
    </location>
</feature>
<dbReference type="Proteomes" id="UP001219934">
    <property type="component" value="Unassembled WGS sequence"/>
</dbReference>
<comment type="caution">
    <text evidence="2">The sequence shown here is derived from an EMBL/GenBank/DDBJ whole genome shotgun (WGS) entry which is preliminary data.</text>
</comment>
<feature type="compositionally biased region" description="Polar residues" evidence="1">
    <location>
        <begin position="16"/>
        <end position="35"/>
    </location>
</feature>
<protein>
    <submittedName>
        <fullName evidence="2">Uncharacterized protein</fullName>
    </submittedName>
</protein>
<reference evidence="2" key="1">
    <citation type="submission" date="2022-11" db="EMBL/GenBank/DDBJ databases">
        <title>Chromosome-level genome of Pogonophryne albipinna.</title>
        <authorList>
            <person name="Jo E."/>
        </authorList>
    </citation>
    <scope>NUCLEOTIDE SEQUENCE</scope>
    <source>
        <strain evidence="2">SGF0006</strain>
        <tissue evidence="2">Muscle</tissue>
    </source>
</reference>
<evidence type="ECO:0000313" key="3">
    <source>
        <dbReference type="Proteomes" id="UP001219934"/>
    </source>
</evidence>
<accession>A0AAD6BI04</accession>
<organism evidence="2 3">
    <name type="scientific">Pogonophryne albipinna</name>
    <dbReference type="NCBI Taxonomy" id="1090488"/>
    <lineage>
        <taxon>Eukaryota</taxon>
        <taxon>Metazoa</taxon>
        <taxon>Chordata</taxon>
        <taxon>Craniata</taxon>
        <taxon>Vertebrata</taxon>
        <taxon>Euteleostomi</taxon>
        <taxon>Actinopterygii</taxon>
        <taxon>Neopterygii</taxon>
        <taxon>Teleostei</taxon>
        <taxon>Neoteleostei</taxon>
        <taxon>Acanthomorphata</taxon>
        <taxon>Eupercaria</taxon>
        <taxon>Perciformes</taxon>
        <taxon>Notothenioidei</taxon>
        <taxon>Pogonophryne</taxon>
    </lineage>
</organism>
<sequence>PLCCHDERGGGGPQRCNINNTVSGNNLQGNDSRNQGRQRRCRHHLLPCVGGTVPRTGSRGFLLPQTDHLSPPLVHPHGVQPISFKRRCK</sequence>
<evidence type="ECO:0000313" key="2">
    <source>
        <dbReference type="EMBL" id="KAJ4945103.1"/>
    </source>
</evidence>